<dbReference type="Gene3D" id="1.10.10.10">
    <property type="entry name" value="Winged helix-like DNA-binding domain superfamily/Winged helix DNA-binding domain"/>
    <property type="match status" value="1"/>
</dbReference>
<organism evidence="2 3">
    <name type="scientific">Candidatus Viridilinea mediisalina</name>
    <dbReference type="NCBI Taxonomy" id="2024553"/>
    <lineage>
        <taxon>Bacteria</taxon>
        <taxon>Bacillati</taxon>
        <taxon>Chloroflexota</taxon>
        <taxon>Chloroflexia</taxon>
        <taxon>Chloroflexales</taxon>
        <taxon>Chloroflexineae</taxon>
        <taxon>Oscillochloridaceae</taxon>
        <taxon>Candidatus Viridilinea</taxon>
    </lineage>
</organism>
<dbReference type="PANTHER" id="PTHR33164">
    <property type="entry name" value="TRANSCRIPTIONAL REGULATOR, MARR FAMILY"/>
    <property type="match status" value="1"/>
</dbReference>
<name>A0A2A6RP55_9CHLR</name>
<proteinExistence type="predicted"/>
<evidence type="ECO:0000313" key="2">
    <source>
        <dbReference type="EMBL" id="PDW04658.1"/>
    </source>
</evidence>
<dbReference type="InterPro" id="IPR036388">
    <property type="entry name" value="WH-like_DNA-bd_sf"/>
</dbReference>
<sequence length="167" mass="19427">MTQRHHDETLHNERTALEEIERSIMQISWLAQRQFMQLLDDERFRLTLPQFYTLLHLEQTGTACKMSDLAEATHQSAASLTGVVDRLRDKQLIERLRDERDRRQVMVVVTTQGRELIGEIKQARHDQMQMALAHLDDPEIDALMILLDRVLAGMVRTLERAESGRLA</sequence>
<gene>
    <name evidence="2" type="ORF">CJ255_02455</name>
</gene>
<dbReference type="OrthoDB" id="3254893at2"/>
<dbReference type="InterPro" id="IPR036390">
    <property type="entry name" value="WH_DNA-bd_sf"/>
</dbReference>
<accession>A0A2A6RP55</accession>
<dbReference type="RefSeq" id="WP_097642514.1">
    <property type="nucleotide sequence ID" value="NZ_NQWI01000006.1"/>
</dbReference>
<dbReference type="SUPFAM" id="SSF46785">
    <property type="entry name" value="Winged helix' DNA-binding domain"/>
    <property type="match status" value="1"/>
</dbReference>
<comment type="caution">
    <text evidence="2">The sequence shown here is derived from an EMBL/GenBank/DDBJ whole genome shotgun (WGS) entry which is preliminary data.</text>
</comment>
<dbReference type="PROSITE" id="PS50995">
    <property type="entry name" value="HTH_MARR_2"/>
    <property type="match status" value="1"/>
</dbReference>
<dbReference type="InterPro" id="IPR000835">
    <property type="entry name" value="HTH_MarR-typ"/>
</dbReference>
<dbReference type="AlphaFoldDB" id="A0A2A6RP55"/>
<evidence type="ECO:0000313" key="3">
    <source>
        <dbReference type="Proteomes" id="UP000220527"/>
    </source>
</evidence>
<dbReference type="EMBL" id="NQWI01000006">
    <property type="protein sequence ID" value="PDW04658.1"/>
    <property type="molecule type" value="Genomic_DNA"/>
</dbReference>
<protein>
    <submittedName>
        <fullName evidence="2">MarR family transcriptional regulator</fullName>
    </submittedName>
</protein>
<dbReference type="PRINTS" id="PR00598">
    <property type="entry name" value="HTHMARR"/>
</dbReference>
<feature type="domain" description="HTH marR-type" evidence="1">
    <location>
        <begin position="17"/>
        <end position="152"/>
    </location>
</feature>
<keyword evidence="3" id="KW-1185">Reference proteome</keyword>
<dbReference type="PANTHER" id="PTHR33164:SF99">
    <property type="entry name" value="MARR FAMILY REGULATORY PROTEIN"/>
    <property type="match status" value="1"/>
</dbReference>
<reference evidence="3" key="1">
    <citation type="submission" date="2017-08" db="EMBL/GenBank/DDBJ databases">
        <authorList>
            <person name="Grouzdev D.S."/>
            <person name="Gaisin V.A."/>
            <person name="Rysina M.S."/>
            <person name="Gorlenko V.M."/>
        </authorList>
    </citation>
    <scope>NUCLEOTIDE SEQUENCE [LARGE SCALE GENOMIC DNA]</scope>
    <source>
        <strain evidence="3">Kir15-3F</strain>
    </source>
</reference>
<dbReference type="SMART" id="SM00347">
    <property type="entry name" value="HTH_MARR"/>
    <property type="match status" value="1"/>
</dbReference>
<dbReference type="Pfam" id="PF01047">
    <property type="entry name" value="MarR"/>
    <property type="match status" value="1"/>
</dbReference>
<dbReference type="GO" id="GO:0003700">
    <property type="term" value="F:DNA-binding transcription factor activity"/>
    <property type="evidence" value="ECO:0007669"/>
    <property type="project" value="InterPro"/>
</dbReference>
<dbReference type="InterPro" id="IPR039422">
    <property type="entry name" value="MarR/SlyA-like"/>
</dbReference>
<dbReference type="GO" id="GO:0006950">
    <property type="term" value="P:response to stress"/>
    <property type="evidence" value="ECO:0007669"/>
    <property type="project" value="TreeGrafter"/>
</dbReference>
<dbReference type="Proteomes" id="UP000220527">
    <property type="component" value="Unassembled WGS sequence"/>
</dbReference>
<evidence type="ECO:0000259" key="1">
    <source>
        <dbReference type="PROSITE" id="PS50995"/>
    </source>
</evidence>